<dbReference type="SMART" id="SM00054">
    <property type="entry name" value="EFh"/>
    <property type="match status" value="4"/>
</dbReference>
<sequence length="161" mass="18526">MNCFCKLFQTKKKSKRDVGDVGDDVYLKTLFRNFDLNGDGFIQKEELRSVMQKMNPSSTEEDLNEMFLSADKNSDGAIDFTEFLGIVRAYLLPPSSRDLFDEIDVNGDGYISLSELQAAYQRSGHSLSDQGMKAIFKKFDKNNDGRINYYEFCKIIDRKKH</sequence>
<dbReference type="Pfam" id="PF13499">
    <property type="entry name" value="EF-hand_7"/>
    <property type="match status" value="2"/>
</dbReference>
<proteinExistence type="predicted"/>
<dbReference type="InterPro" id="IPR050145">
    <property type="entry name" value="Centrin_CML-like"/>
</dbReference>
<dbReference type="GO" id="GO:0005509">
    <property type="term" value="F:calcium ion binding"/>
    <property type="evidence" value="ECO:0007669"/>
    <property type="project" value="InterPro"/>
</dbReference>
<evidence type="ECO:0000313" key="5">
    <source>
        <dbReference type="Proteomes" id="UP001152747"/>
    </source>
</evidence>
<dbReference type="GO" id="GO:0043226">
    <property type="term" value="C:organelle"/>
    <property type="evidence" value="ECO:0007669"/>
    <property type="project" value="UniProtKB-ARBA"/>
</dbReference>
<dbReference type="PROSITE" id="PS50222">
    <property type="entry name" value="EF_HAND_2"/>
    <property type="match status" value="4"/>
</dbReference>
<feature type="domain" description="EF-hand" evidence="3">
    <location>
        <begin position="127"/>
        <end position="161"/>
    </location>
</feature>
<name>A0A9P1J0Q1_9PELO</name>
<dbReference type="PANTHER" id="PTHR23050">
    <property type="entry name" value="CALCIUM BINDING PROTEIN"/>
    <property type="match status" value="1"/>
</dbReference>
<evidence type="ECO:0000259" key="3">
    <source>
        <dbReference type="PROSITE" id="PS50222"/>
    </source>
</evidence>
<dbReference type="FunFam" id="1.10.238.10:FF:000178">
    <property type="entry name" value="Calmodulin-2 A"/>
    <property type="match status" value="1"/>
</dbReference>
<evidence type="ECO:0000313" key="4">
    <source>
        <dbReference type="EMBL" id="CAI5455974.1"/>
    </source>
</evidence>
<feature type="domain" description="EF-hand" evidence="3">
    <location>
        <begin position="22"/>
        <end position="57"/>
    </location>
</feature>
<gene>
    <name evidence="4" type="ORF">CAMP_LOCUS18611</name>
</gene>
<dbReference type="InterPro" id="IPR011992">
    <property type="entry name" value="EF-hand-dom_pair"/>
</dbReference>
<comment type="caution">
    <text evidence="4">The sequence shown here is derived from an EMBL/GenBank/DDBJ whole genome shotgun (WGS) entry which is preliminary data.</text>
</comment>
<dbReference type="InterPro" id="IPR018247">
    <property type="entry name" value="EF_Hand_1_Ca_BS"/>
</dbReference>
<accession>A0A9P1J0Q1</accession>
<dbReference type="OrthoDB" id="26525at2759"/>
<dbReference type="CDD" id="cd00051">
    <property type="entry name" value="EFh"/>
    <property type="match status" value="1"/>
</dbReference>
<evidence type="ECO:0000256" key="1">
    <source>
        <dbReference type="ARBA" id="ARBA00022737"/>
    </source>
</evidence>
<keyword evidence="1" id="KW-0677">Repeat</keyword>
<organism evidence="4 5">
    <name type="scientific">Caenorhabditis angaria</name>
    <dbReference type="NCBI Taxonomy" id="860376"/>
    <lineage>
        <taxon>Eukaryota</taxon>
        <taxon>Metazoa</taxon>
        <taxon>Ecdysozoa</taxon>
        <taxon>Nematoda</taxon>
        <taxon>Chromadorea</taxon>
        <taxon>Rhabditida</taxon>
        <taxon>Rhabditina</taxon>
        <taxon>Rhabditomorpha</taxon>
        <taxon>Rhabditoidea</taxon>
        <taxon>Rhabditidae</taxon>
        <taxon>Peloderinae</taxon>
        <taxon>Caenorhabditis</taxon>
    </lineage>
</organism>
<reference evidence="4" key="1">
    <citation type="submission" date="2022-11" db="EMBL/GenBank/DDBJ databases">
        <authorList>
            <person name="Kikuchi T."/>
        </authorList>
    </citation>
    <scope>NUCLEOTIDE SEQUENCE</scope>
    <source>
        <strain evidence="4">PS1010</strain>
    </source>
</reference>
<dbReference type="InterPro" id="IPR002048">
    <property type="entry name" value="EF_hand_dom"/>
</dbReference>
<feature type="domain" description="EF-hand" evidence="3">
    <location>
        <begin position="97"/>
        <end position="126"/>
    </location>
</feature>
<dbReference type="Gene3D" id="1.10.238.10">
    <property type="entry name" value="EF-hand"/>
    <property type="match status" value="2"/>
</dbReference>
<dbReference type="EMBL" id="CANHGI010000006">
    <property type="protein sequence ID" value="CAI5455974.1"/>
    <property type="molecule type" value="Genomic_DNA"/>
</dbReference>
<evidence type="ECO:0000256" key="2">
    <source>
        <dbReference type="ARBA" id="ARBA00022837"/>
    </source>
</evidence>
<keyword evidence="5" id="KW-1185">Reference proteome</keyword>
<dbReference type="PROSITE" id="PS00018">
    <property type="entry name" value="EF_HAND_1"/>
    <property type="match status" value="4"/>
</dbReference>
<feature type="domain" description="EF-hand" evidence="3">
    <location>
        <begin position="58"/>
        <end position="93"/>
    </location>
</feature>
<dbReference type="Proteomes" id="UP001152747">
    <property type="component" value="Unassembled WGS sequence"/>
</dbReference>
<protein>
    <recommendedName>
        <fullName evidence="3">EF-hand domain-containing protein</fullName>
    </recommendedName>
</protein>
<dbReference type="SUPFAM" id="SSF47473">
    <property type="entry name" value="EF-hand"/>
    <property type="match status" value="1"/>
</dbReference>
<dbReference type="AlphaFoldDB" id="A0A9P1J0Q1"/>
<keyword evidence="2" id="KW-0106">Calcium</keyword>